<proteinExistence type="inferred from homology"/>
<evidence type="ECO:0000259" key="4">
    <source>
        <dbReference type="Pfam" id="PF01052"/>
    </source>
</evidence>
<name>B1FB78_9BURK</name>
<dbReference type="PANTHER" id="PTHR30034">
    <property type="entry name" value="FLAGELLAR MOTOR SWITCH PROTEIN FLIM"/>
    <property type="match status" value="1"/>
</dbReference>
<organism evidence="6 7">
    <name type="scientific">Burkholderia ambifaria IOP40-10</name>
    <dbReference type="NCBI Taxonomy" id="396596"/>
    <lineage>
        <taxon>Bacteria</taxon>
        <taxon>Pseudomonadati</taxon>
        <taxon>Pseudomonadota</taxon>
        <taxon>Betaproteobacteria</taxon>
        <taxon>Burkholderiales</taxon>
        <taxon>Burkholderiaceae</taxon>
        <taxon>Burkholderia</taxon>
        <taxon>Burkholderia cepacia complex</taxon>
    </lineage>
</organism>
<evidence type="ECO:0000256" key="1">
    <source>
        <dbReference type="ARBA" id="ARBA00009226"/>
    </source>
</evidence>
<dbReference type="PRINTS" id="PR01339">
    <property type="entry name" value="TYPE3OMOPROT"/>
</dbReference>
<protein>
    <recommendedName>
        <fullName evidence="2">Surface presentation of antigens protein SpaO</fullName>
    </recommendedName>
</protein>
<feature type="domain" description="SpaO FliM/N C-terminal related" evidence="5">
    <location>
        <begin position="156"/>
        <end position="215"/>
    </location>
</feature>
<evidence type="ECO:0000256" key="3">
    <source>
        <dbReference type="ARBA" id="ARBA00023026"/>
    </source>
</evidence>
<dbReference type="InterPro" id="IPR058805">
    <property type="entry name" value="SpaO_FliMN_C_rel"/>
</dbReference>
<dbReference type="InterPro" id="IPR001543">
    <property type="entry name" value="FliN-like_C"/>
</dbReference>
<comment type="similarity">
    <text evidence="1">Belongs to the FliN/MopA/SpaO family.</text>
</comment>
<evidence type="ECO:0000313" key="6">
    <source>
        <dbReference type="EMBL" id="EDT05160.1"/>
    </source>
</evidence>
<dbReference type="EMBL" id="ABLC01000018">
    <property type="protein sequence ID" value="EDT05160.1"/>
    <property type="molecule type" value="Genomic_DNA"/>
</dbReference>
<evidence type="ECO:0000313" key="7">
    <source>
        <dbReference type="Proteomes" id="UP000005463"/>
    </source>
</evidence>
<dbReference type="GO" id="GO:0050918">
    <property type="term" value="P:positive chemotaxis"/>
    <property type="evidence" value="ECO:0007669"/>
    <property type="project" value="TreeGrafter"/>
</dbReference>
<evidence type="ECO:0000256" key="2">
    <source>
        <dbReference type="ARBA" id="ARBA00021925"/>
    </source>
</evidence>
<comment type="caution">
    <text evidence="6">The sequence shown here is derived from an EMBL/GenBank/DDBJ whole genome shotgun (WGS) entry which is preliminary data.</text>
</comment>
<dbReference type="Pfam" id="PF01052">
    <property type="entry name" value="FliMN_C"/>
    <property type="match status" value="1"/>
</dbReference>
<dbReference type="SUPFAM" id="SSF101801">
    <property type="entry name" value="Surface presentation of antigens (SPOA)"/>
    <property type="match status" value="1"/>
</dbReference>
<dbReference type="Pfam" id="PF26304">
    <property type="entry name" value="FliMN_C_rel"/>
    <property type="match status" value="1"/>
</dbReference>
<accession>B1FB78</accession>
<gene>
    <name evidence="6" type="ORF">BamIOP4010DRAFT_1287</name>
</gene>
<dbReference type="Gene3D" id="2.30.330.10">
    <property type="entry name" value="SpoA-like"/>
    <property type="match status" value="1"/>
</dbReference>
<dbReference type="AlphaFoldDB" id="B1FB78"/>
<dbReference type="InterPro" id="IPR036429">
    <property type="entry name" value="SpoA-like_sf"/>
</dbReference>
<dbReference type="GO" id="GO:0071978">
    <property type="term" value="P:bacterial-type flagellum-dependent swarming motility"/>
    <property type="evidence" value="ECO:0007669"/>
    <property type="project" value="TreeGrafter"/>
</dbReference>
<dbReference type="GO" id="GO:0009306">
    <property type="term" value="P:protein secretion"/>
    <property type="evidence" value="ECO:0007669"/>
    <property type="project" value="InterPro"/>
</dbReference>
<dbReference type="Proteomes" id="UP000005463">
    <property type="component" value="Unassembled WGS sequence"/>
</dbReference>
<dbReference type="PANTHER" id="PTHR30034:SF6">
    <property type="entry name" value="YOP PROTEINS TRANSLOCATION PROTEIN Q"/>
    <property type="match status" value="1"/>
</dbReference>
<evidence type="ECO:0000259" key="5">
    <source>
        <dbReference type="Pfam" id="PF26304"/>
    </source>
</evidence>
<keyword evidence="3" id="KW-0843">Virulence</keyword>
<reference evidence="6 7" key="1">
    <citation type="submission" date="2008-03" db="EMBL/GenBank/DDBJ databases">
        <title>Sequencing of the draft genome and assembly of Burkholderia ambifaria IOP40-10.</title>
        <authorList>
            <consortium name="US DOE Joint Genome Institute (JGI-PGF)"/>
            <person name="Copeland A."/>
            <person name="Lucas S."/>
            <person name="Lapidus A."/>
            <person name="Glavina del Rio T."/>
            <person name="Dalin E."/>
            <person name="Tice H."/>
            <person name="Bruce D."/>
            <person name="Goodwin L."/>
            <person name="Pitluck S."/>
            <person name="Larimer F."/>
            <person name="Land M.L."/>
            <person name="Hauser L."/>
            <person name="Tiedje J."/>
            <person name="Richardson P."/>
        </authorList>
    </citation>
    <scope>NUCLEOTIDE SEQUENCE [LARGE SCALE GENOMIC DNA]</scope>
    <source>
        <strain evidence="6 7">IOP40-10</strain>
    </source>
</reference>
<dbReference type="InterPro" id="IPR003283">
    <property type="entry name" value="T3SS_OMP_SpaO"/>
</dbReference>
<feature type="domain" description="Flagellar motor switch protein FliN-like C-terminal" evidence="4">
    <location>
        <begin position="234"/>
        <end position="303"/>
    </location>
</feature>
<sequence length="309" mass="33911">MRNRLALRRLEAHVLPWLHCANMWRACGYTVTLHAPGMRCGEVRFEAEVAGRRYVGWADLAELVGRAYPQWSDVAWQSVKPRHLLELMNADDAVRRALVAPPTGWSRVTCTHVADAKTLGDPVLHVAADGRASASFAALPDLPHVIDVAGATHVMELPLPTRGVLGCTTLSMSAFKRLRCGDAVLIETISPEMRVGEQQLCEISIEGNTMTMHEQASEMRGDSQPGMMDGQAFQVDALPVKLEFAFRQRELTVADVARLHPGAVLPLDAGAEHEVKIYANGRYLALGELIQVGERLAVEIQSIELVDPK</sequence>
<dbReference type="PATRIC" id="fig|396596.7.peg.6595"/>